<dbReference type="InterPro" id="IPR027417">
    <property type="entry name" value="P-loop_NTPase"/>
</dbReference>
<dbReference type="RefSeq" id="WP_208263880.1">
    <property type="nucleotide sequence ID" value="NZ_JAGEOJ010000040.1"/>
</dbReference>
<dbReference type="EMBL" id="JAGEOJ010000040">
    <property type="protein sequence ID" value="MBO2455657.1"/>
    <property type="molecule type" value="Genomic_DNA"/>
</dbReference>
<comment type="similarity">
    <text evidence="7">Belongs to the ABC transporter superfamily. Spermidine/putrescine importer (TC 3.A.1.11.1) family.</text>
</comment>
<dbReference type="InterPro" id="IPR008995">
    <property type="entry name" value="Mo/tungstate-bd_C_term_dom"/>
</dbReference>
<comment type="subunit">
    <text evidence="7">The complex is composed of two ATP-binding proteins (PotA), two transmembrane proteins (PotB and PotC) and a solute-binding protein (PotD).</text>
</comment>
<dbReference type="InterPro" id="IPR017871">
    <property type="entry name" value="ABC_transporter-like_CS"/>
</dbReference>
<evidence type="ECO:0000256" key="4">
    <source>
        <dbReference type="ARBA" id="ARBA00022840"/>
    </source>
</evidence>
<dbReference type="GO" id="GO:0043190">
    <property type="term" value="C:ATP-binding cassette (ABC) transporter complex"/>
    <property type="evidence" value="ECO:0007669"/>
    <property type="project" value="InterPro"/>
</dbReference>
<gene>
    <name evidence="7" type="primary">potA</name>
    <name evidence="9" type="ORF">J4573_51885</name>
</gene>
<dbReference type="SUPFAM" id="SSF50331">
    <property type="entry name" value="MOP-like"/>
    <property type="match status" value="1"/>
</dbReference>
<evidence type="ECO:0000259" key="8">
    <source>
        <dbReference type="PROSITE" id="PS50893"/>
    </source>
</evidence>
<comment type="caution">
    <text evidence="9">The sequence shown here is derived from an EMBL/GenBank/DDBJ whole genome shotgun (WGS) entry which is preliminary data.</text>
</comment>
<accession>A0A939PNM0</accession>
<keyword evidence="6 7" id="KW-0472">Membrane</keyword>
<keyword evidence="4 7" id="KW-0067">ATP-binding</keyword>
<comment type="catalytic activity">
    <reaction evidence="7">
        <text>ATP + H2O + polyamine-[polyamine-binding protein]Side 1 = ADP + phosphate + polyamineSide 2 + [polyamine-binding protein]Side 1.</text>
        <dbReference type="EC" id="7.6.2.11"/>
    </reaction>
</comment>
<proteinExistence type="inferred from homology"/>
<dbReference type="Proteomes" id="UP000669179">
    <property type="component" value="Unassembled WGS sequence"/>
</dbReference>
<dbReference type="SMART" id="SM00382">
    <property type="entry name" value="AAA"/>
    <property type="match status" value="1"/>
</dbReference>
<sequence length="395" mass="42997">MTETRNVPVRDDPDGPDSALPAIELSGVVKEYHAHGETVMAVRGIDVTIGQGEFFSLLGPSGCGKTTTMRMIAGFEELTEGSVFLHGKDVSDVPANKRDVNMVFQSYALFPHMSVFENVAFGLRRKGTPKDEVKKRVGEILEIVDLTGREKRRPREMSGGQQQRVALARALVNRPRALLLDEPLGALDLKLRQQMQVELKRIQREVGITFVYVTHDQGEALTMSDRIAVMNDGSIEQLGAPRDIYERPATKFVAGFIGTSNLLTGEVGEVTGEHAIISYGEDERIMVPLGTGASASTGDRLELTVRPEKIEIGTDRPGDENGSRVRATVSEVVYLGTSTNYHVTTASGDDVTVFLQNATNADDIAVRGDVVWLSWEPRHSYAIGTSDATTTVGAP</sequence>
<keyword evidence="3 7" id="KW-0547">Nucleotide-binding</keyword>
<evidence type="ECO:0000256" key="3">
    <source>
        <dbReference type="ARBA" id="ARBA00022741"/>
    </source>
</evidence>
<keyword evidence="2 7" id="KW-1003">Cell membrane</keyword>
<organism evidence="9 10">
    <name type="scientific">Actinomadura barringtoniae</name>
    <dbReference type="NCBI Taxonomy" id="1427535"/>
    <lineage>
        <taxon>Bacteria</taxon>
        <taxon>Bacillati</taxon>
        <taxon>Actinomycetota</taxon>
        <taxon>Actinomycetes</taxon>
        <taxon>Streptosporangiales</taxon>
        <taxon>Thermomonosporaceae</taxon>
        <taxon>Actinomadura</taxon>
    </lineage>
</organism>
<dbReference type="InterPro" id="IPR013611">
    <property type="entry name" value="Transp-assoc_OB_typ2"/>
</dbReference>
<name>A0A939PNM0_9ACTN</name>
<dbReference type="AlphaFoldDB" id="A0A939PNM0"/>
<dbReference type="Gene3D" id="2.40.50.100">
    <property type="match status" value="1"/>
</dbReference>
<dbReference type="Pfam" id="PF00005">
    <property type="entry name" value="ABC_tran"/>
    <property type="match status" value="1"/>
</dbReference>
<dbReference type="Gene3D" id="3.40.50.300">
    <property type="entry name" value="P-loop containing nucleotide triphosphate hydrolases"/>
    <property type="match status" value="1"/>
</dbReference>
<dbReference type="InterPro" id="IPR005893">
    <property type="entry name" value="PotA-like"/>
</dbReference>
<dbReference type="PROSITE" id="PS00211">
    <property type="entry name" value="ABC_TRANSPORTER_1"/>
    <property type="match status" value="1"/>
</dbReference>
<dbReference type="FunFam" id="3.40.50.300:FF:000042">
    <property type="entry name" value="Maltose/maltodextrin ABC transporter, ATP-binding protein"/>
    <property type="match status" value="1"/>
</dbReference>
<evidence type="ECO:0000256" key="2">
    <source>
        <dbReference type="ARBA" id="ARBA00022475"/>
    </source>
</evidence>
<reference evidence="9" key="1">
    <citation type="submission" date="2021-03" db="EMBL/GenBank/DDBJ databases">
        <authorList>
            <person name="Kanchanasin P."/>
            <person name="Saeng-In P."/>
            <person name="Phongsopitanun W."/>
            <person name="Yuki M."/>
            <person name="Kudo T."/>
            <person name="Ohkuma M."/>
            <person name="Tanasupawat S."/>
        </authorList>
    </citation>
    <scope>NUCLEOTIDE SEQUENCE</scope>
    <source>
        <strain evidence="9">GKU 128</strain>
    </source>
</reference>
<evidence type="ECO:0000256" key="5">
    <source>
        <dbReference type="ARBA" id="ARBA00022967"/>
    </source>
</evidence>
<evidence type="ECO:0000313" key="9">
    <source>
        <dbReference type="EMBL" id="MBO2455657.1"/>
    </source>
</evidence>
<dbReference type="InterPro" id="IPR017879">
    <property type="entry name" value="PotA_ATP-bd"/>
</dbReference>
<dbReference type="EC" id="7.6.2.11" evidence="7"/>
<keyword evidence="5 7" id="KW-1278">Translocase</keyword>
<keyword evidence="1 7" id="KW-0813">Transport</keyword>
<keyword evidence="10" id="KW-1185">Reference proteome</keyword>
<dbReference type="InterPro" id="IPR003593">
    <property type="entry name" value="AAA+_ATPase"/>
</dbReference>
<dbReference type="GO" id="GO:0005524">
    <property type="term" value="F:ATP binding"/>
    <property type="evidence" value="ECO:0007669"/>
    <property type="project" value="UniProtKB-KW"/>
</dbReference>
<protein>
    <recommendedName>
        <fullName evidence="7">Spermidine/putrescine import ATP-binding protein PotA</fullName>
        <ecNumber evidence="7">7.6.2.11</ecNumber>
    </recommendedName>
</protein>
<evidence type="ECO:0000256" key="1">
    <source>
        <dbReference type="ARBA" id="ARBA00022448"/>
    </source>
</evidence>
<comment type="function">
    <text evidence="7">Part of the ABC transporter complex PotABCD involved in spermidine/putrescine import. Responsible for energy coupling to the transport system.</text>
</comment>
<dbReference type="PANTHER" id="PTHR42781:SF4">
    <property type="entry name" value="SPERMIDINE_PUTRESCINE IMPORT ATP-BINDING PROTEIN POTA"/>
    <property type="match status" value="1"/>
</dbReference>
<dbReference type="NCBIfam" id="TIGR01187">
    <property type="entry name" value="potA"/>
    <property type="match status" value="1"/>
</dbReference>
<dbReference type="InterPro" id="IPR050093">
    <property type="entry name" value="ABC_SmlMolc_Importer"/>
</dbReference>
<dbReference type="SUPFAM" id="SSF52540">
    <property type="entry name" value="P-loop containing nucleoside triphosphate hydrolases"/>
    <property type="match status" value="1"/>
</dbReference>
<dbReference type="CDD" id="cd03300">
    <property type="entry name" value="ABC_PotA_N"/>
    <property type="match status" value="1"/>
</dbReference>
<dbReference type="PANTHER" id="PTHR42781">
    <property type="entry name" value="SPERMIDINE/PUTRESCINE IMPORT ATP-BINDING PROTEIN POTA"/>
    <property type="match status" value="1"/>
</dbReference>
<evidence type="ECO:0000256" key="6">
    <source>
        <dbReference type="ARBA" id="ARBA00023136"/>
    </source>
</evidence>
<feature type="domain" description="ABC transporter" evidence="8">
    <location>
        <begin position="23"/>
        <end position="257"/>
    </location>
</feature>
<evidence type="ECO:0000313" key="10">
    <source>
        <dbReference type="Proteomes" id="UP000669179"/>
    </source>
</evidence>
<dbReference type="PROSITE" id="PS50893">
    <property type="entry name" value="ABC_TRANSPORTER_2"/>
    <property type="match status" value="1"/>
</dbReference>
<evidence type="ECO:0000256" key="7">
    <source>
        <dbReference type="RuleBase" id="RU364083"/>
    </source>
</evidence>
<dbReference type="InterPro" id="IPR003439">
    <property type="entry name" value="ABC_transporter-like_ATP-bd"/>
</dbReference>
<dbReference type="GO" id="GO:0015594">
    <property type="term" value="F:ABC-type putrescine transporter activity"/>
    <property type="evidence" value="ECO:0007669"/>
    <property type="project" value="InterPro"/>
</dbReference>
<dbReference type="GO" id="GO:0016887">
    <property type="term" value="F:ATP hydrolysis activity"/>
    <property type="evidence" value="ECO:0007669"/>
    <property type="project" value="InterPro"/>
</dbReference>
<dbReference type="Pfam" id="PF08402">
    <property type="entry name" value="TOBE_2"/>
    <property type="match status" value="1"/>
</dbReference>